<feature type="region of interest" description="Disordered" evidence="2">
    <location>
        <begin position="115"/>
        <end position="142"/>
    </location>
</feature>
<name>L7TNQ1_9CAUD</name>
<dbReference type="RefSeq" id="YP_007379013.1">
    <property type="nucleotide sequence ID" value="NC_020158.1"/>
</dbReference>
<keyword evidence="4" id="KW-1185">Reference proteome</keyword>
<feature type="coiled-coil region" evidence="1">
    <location>
        <begin position="72"/>
        <end position="99"/>
    </location>
</feature>
<proteinExistence type="predicted"/>
<protein>
    <submittedName>
        <fullName evidence="3">Uncharacterized protein</fullName>
    </submittedName>
</protein>
<gene>
    <name evidence="3" type="primary">108</name>
    <name evidence="3" type="ORF">HVTV1_108</name>
</gene>
<evidence type="ECO:0000256" key="2">
    <source>
        <dbReference type="SAM" id="MobiDB-lite"/>
    </source>
</evidence>
<dbReference type="InterPro" id="IPR013324">
    <property type="entry name" value="RNA_pol_sigma_r3/r4-like"/>
</dbReference>
<keyword evidence="1" id="KW-0175">Coiled coil</keyword>
<accession>L7TNQ1</accession>
<evidence type="ECO:0000256" key="1">
    <source>
        <dbReference type="SAM" id="Coils"/>
    </source>
</evidence>
<evidence type="ECO:0000313" key="4">
    <source>
        <dbReference type="Proteomes" id="UP000011137"/>
    </source>
</evidence>
<dbReference type="KEGG" id="vg:14477349"/>
<sequence>MPGGKPKFRKKETRVEVALAKYYGLGDEEPWDLDRIAEYLNVSRSTIEDYVYNSEMAEEVERAAAEAQARTRMEIVVKLKNELQKLEEIEEELLQAKDTVISSYTPKHVEVKVNSPEGVHFDDDADSPTVSTQIPVPHDYKEVPDTSKLKNVWIQKRKIIQDIEDLMGLEAPDKVEQESKSVHLEKKVYEVRDQGNFPEADVSHVNEDPAEIEVEPTDDA</sequence>
<feature type="compositionally biased region" description="Acidic residues" evidence="2">
    <location>
        <begin position="208"/>
        <end position="220"/>
    </location>
</feature>
<dbReference type="Proteomes" id="UP000011137">
    <property type="component" value="Segment"/>
</dbReference>
<dbReference type="GeneID" id="14477349"/>
<dbReference type="EMBL" id="KC117377">
    <property type="protein sequence ID" value="AGC34477.1"/>
    <property type="molecule type" value="Genomic_DNA"/>
</dbReference>
<reference evidence="3 4" key="1">
    <citation type="journal article" date="2013" name="J. Virol.">
        <title>Insights into head-tailed viruses infecting extremely halophilic archaea.</title>
        <authorList>
            <person name="Pietila M.K."/>
            <person name="Laurinmaki P."/>
            <person name="Russell D.A."/>
            <person name="Ko C.C."/>
            <person name="Jacobs-Sera D."/>
            <person name="Butcher S.J."/>
            <person name="Bamford D.H."/>
            <person name="Hendrix R.W."/>
        </authorList>
    </citation>
    <scope>NUCLEOTIDE SEQUENCE [LARGE SCALE GENOMIC DNA]</scope>
</reference>
<organism evidence="3 4">
    <name type="scientific">Haloarcula vallismortis tailed virus 1</name>
    <dbReference type="NCBI Taxonomy" id="1262528"/>
    <lineage>
        <taxon>Viruses</taxon>
        <taxon>Duplodnaviria</taxon>
        <taxon>Heunggongvirae</taxon>
        <taxon>Uroviricota</taxon>
        <taxon>Caudoviricetes</taxon>
        <taxon>Thumleimavirales</taxon>
        <taxon>Druskaviridae</taxon>
        <taxon>Tredecimvirus</taxon>
        <taxon>Tredecimvirus thailandense</taxon>
        <taxon>Tredecimvirus HVTV1</taxon>
    </lineage>
</organism>
<dbReference type="OrthoDB" id="11176at10239"/>
<dbReference type="SUPFAM" id="SSF88659">
    <property type="entry name" value="Sigma3 and sigma4 domains of RNA polymerase sigma factors"/>
    <property type="match status" value="1"/>
</dbReference>
<evidence type="ECO:0000313" key="3">
    <source>
        <dbReference type="EMBL" id="AGC34477.1"/>
    </source>
</evidence>
<feature type="region of interest" description="Disordered" evidence="2">
    <location>
        <begin position="193"/>
        <end position="220"/>
    </location>
</feature>